<feature type="compositionally biased region" description="Basic and acidic residues" evidence="10">
    <location>
        <begin position="279"/>
        <end position="289"/>
    </location>
</feature>
<feature type="domain" description="Shugoshin C-terminal" evidence="11">
    <location>
        <begin position="462"/>
        <end position="484"/>
    </location>
</feature>
<evidence type="ECO:0000256" key="5">
    <source>
        <dbReference type="ARBA" id="ARBA00022829"/>
    </source>
</evidence>
<dbReference type="GO" id="GO:0051301">
    <property type="term" value="P:cell division"/>
    <property type="evidence" value="ECO:0007669"/>
    <property type="project" value="UniProtKB-KW"/>
</dbReference>
<dbReference type="Pfam" id="PF07558">
    <property type="entry name" value="Shugoshin_N"/>
    <property type="match status" value="1"/>
</dbReference>
<keyword evidence="14" id="KW-1185">Reference proteome</keyword>
<dbReference type="GO" id="GO:0000779">
    <property type="term" value="C:condensed chromosome, centromeric region"/>
    <property type="evidence" value="ECO:0007669"/>
    <property type="project" value="UniProtKB-ARBA"/>
</dbReference>
<feature type="coiled-coil region" evidence="9">
    <location>
        <begin position="54"/>
        <end position="88"/>
    </location>
</feature>
<reference evidence="13 14" key="2">
    <citation type="journal article" date="2012" name="PLoS Pathog.">
        <title>Diverse lifestyles and strategies of plant pathogenesis encoded in the genomes of eighteen Dothideomycetes fungi.</title>
        <authorList>
            <person name="Ohm R.A."/>
            <person name="Feau N."/>
            <person name="Henrissat B."/>
            <person name="Schoch C.L."/>
            <person name="Horwitz B.A."/>
            <person name="Barry K.W."/>
            <person name="Condon B.J."/>
            <person name="Copeland A.C."/>
            <person name="Dhillon B."/>
            <person name="Glaser F."/>
            <person name="Hesse C.N."/>
            <person name="Kosti I."/>
            <person name="LaButti K."/>
            <person name="Lindquist E.A."/>
            <person name="Lucas S."/>
            <person name="Salamov A.A."/>
            <person name="Bradshaw R.E."/>
            <person name="Ciuffetti L."/>
            <person name="Hamelin R.C."/>
            <person name="Kema G.H.J."/>
            <person name="Lawrence C."/>
            <person name="Scott J.A."/>
            <person name="Spatafora J.W."/>
            <person name="Turgeon B.G."/>
            <person name="de Wit P.J.G.M."/>
            <person name="Zhong S."/>
            <person name="Goodwin S.B."/>
            <person name="Grigoriev I.V."/>
        </authorList>
    </citation>
    <scope>NUCLEOTIDE SEQUENCE [LARGE SCALE GENOMIC DNA]</scope>
    <source>
        <strain evidence="14">NZE10 / CBS 128990</strain>
    </source>
</reference>
<comment type="subcellular location">
    <subcellularLocation>
        <location evidence="1">Chromosome</location>
        <location evidence="1">Centromere</location>
    </subcellularLocation>
</comment>
<feature type="domain" description="Shugoshin N-terminal coiled-coil" evidence="12">
    <location>
        <begin position="32"/>
        <end position="76"/>
    </location>
</feature>
<evidence type="ECO:0000259" key="11">
    <source>
        <dbReference type="Pfam" id="PF07557"/>
    </source>
</evidence>
<evidence type="ECO:0000256" key="4">
    <source>
        <dbReference type="ARBA" id="ARBA00022618"/>
    </source>
</evidence>
<proteinExistence type="inferred from homology"/>
<gene>
    <name evidence="13" type="ORF">DOTSEDRAFT_161575</name>
</gene>
<keyword evidence="7" id="KW-0131">Cell cycle</keyword>
<name>N1PCI8_DOTSN</name>
<dbReference type="EMBL" id="KB446547">
    <property type="protein sequence ID" value="EME38558.1"/>
    <property type="molecule type" value="Genomic_DNA"/>
</dbReference>
<keyword evidence="6 9" id="KW-0175">Coiled coil</keyword>
<evidence type="ECO:0000256" key="3">
    <source>
        <dbReference type="ARBA" id="ARBA00022454"/>
    </source>
</evidence>
<dbReference type="STRING" id="675120.N1PCI8"/>
<protein>
    <recommendedName>
        <fullName evidence="15">Shugoshin</fullName>
    </recommendedName>
</protein>
<dbReference type="Proteomes" id="UP000016933">
    <property type="component" value="Unassembled WGS sequence"/>
</dbReference>
<keyword evidence="4" id="KW-0132">Cell division</keyword>
<evidence type="ECO:0000256" key="7">
    <source>
        <dbReference type="ARBA" id="ARBA00023306"/>
    </source>
</evidence>
<feature type="compositionally biased region" description="Basic and acidic residues" evidence="10">
    <location>
        <begin position="348"/>
        <end position="364"/>
    </location>
</feature>
<feature type="compositionally biased region" description="Polar residues" evidence="10">
    <location>
        <begin position="569"/>
        <end position="585"/>
    </location>
</feature>
<reference evidence="14" key="1">
    <citation type="journal article" date="2012" name="PLoS Genet.">
        <title>The genomes of the fungal plant pathogens Cladosporium fulvum and Dothistroma septosporum reveal adaptation to different hosts and lifestyles but also signatures of common ancestry.</title>
        <authorList>
            <person name="de Wit P.J.G.M."/>
            <person name="van der Burgt A."/>
            <person name="Oekmen B."/>
            <person name="Stergiopoulos I."/>
            <person name="Abd-Elsalam K.A."/>
            <person name="Aerts A.L."/>
            <person name="Bahkali A.H."/>
            <person name="Beenen H.G."/>
            <person name="Chettri P."/>
            <person name="Cox M.P."/>
            <person name="Datema E."/>
            <person name="de Vries R.P."/>
            <person name="Dhillon B."/>
            <person name="Ganley A.R."/>
            <person name="Griffiths S.A."/>
            <person name="Guo Y."/>
            <person name="Hamelin R.C."/>
            <person name="Henrissat B."/>
            <person name="Kabir M.S."/>
            <person name="Jashni M.K."/>
            <person name="Kema G."/>
            <person name="Klaubauf S."/>
            <person name="Lapidus A."/>
            <person name="Levasseur A."/>
            <person name="Lindquist E."/>
            <person name="Mehrabi R."/>
            <person name="Ohm R.A."/>
            <person name="Owen T.J."/>
            <person name="Salamov A."/>
            <person name="Schwelm A."/>
            <person name="Schijlen E."/>
            <person name="Sun H."/>
            <person name="van den Burg H.A."/>
            <person name="van Ham R.C.H.J."/>
            <person name="Zhang S."/>
            <person name="Goodwin S.B."/>
            <person name="Grigoriev I.V."/>
            <person name="Collemare J."/>
            <person name="Bradshaw R.E."/>
        </authorList>
    </citation>
    <scope>NUCLEOTIDE SEQUENCE [LARGE SCALE GENOMIC DNA]</scope>
    <source>
        <strain evidence="14">NZE10 / CBS 128990</strain>
    </source>
</reference>
<evidence type="ECO:0000256" key="10">
    <source>
        <dbReference type="SAM" id="MobiDB-lite"/>
    </source>
</evidence>
<evidence type="ECO:0000313" key="13">
    <source>
        <dbReference type="EMBL" id="EME38558.1"/>
    </source>
</evidence>
<accession>N1PCI8</accession>
<feature type="compositionally biased region" description="Low complexity" evidence="10">
    <location>
        <begin position="504"/>
        <end position="517"/>
    </location>
</feature>
<dbReference type="OrthoDB" id="5394106at2759"/>
<evidence type="ECO:0000313" key="14">
    <source>
        <dbReference type="Proteomes" id="UP000016933"/>
    </source>
</evidence>
<feature type="region of interest" description="Disordered" evidence="10">
    <location>
        <begin position="178"/>
        <end position="198"/>
    </location>
</feature>
<keyword evidence="5" id="KW-0159">Chromosome partition</keyword>
<evidence type="ECO:0000256" key="1">
    <source>
        <dbReference type="ARBA" id="ARBA00004584"/>
    </source>
</evidence>
<feature type="region of interest" description="Disordered" evidence="10">
    <location>
        <begin position="1"/>
        <end position="26"/>
    </location>
</feature>
<sequence length="654" mass="71405">MARLNEPPVAPAPNNATTTGAAANGSESLEALKRRFIRQNRELAKNNSSQSLRIRSLELEVSKLLGDNLDLREQVLSLQNEVHTARRQAGSETIRRMKNDLQMKLAELSGLVDGFSADAEDERPAVQKDRILSPSQRQYRERQPLAELMHETVMPTIVEDKHFPRRTLDPDEIKSIRLSDQSASTGSPDIGPPPVAHFELGTSQEASLQEDALRSPVRDSRTVEAEEELLPSINLETRRKRKDGSSKIEIRRHSILAQSPVKEGIDAATTMLRTGAKRKLGDREMDKPIKPPSSDDFTFSRRASAVQQSSDEEHASAREEKPVEEASTDVTKPTRKVLGDKSVNMSPRKAEVRAGKPLKDDLKKVAPPKLKASKESSTSERPPSRGRRVSSIPLPAPQDEVPATIELPPSRPSTAEQLMPDTPAANDIFSPTSEPSTKDGARDTPPPANLSSAINTAEGGPRPSRRVRPAVSYKEPSLAAKMRRPGKEMVDAISGLQDPRRVMSSSSRSSSEPMSTSAVKVKAEPEDDDSSWKSVPGVNGSAEPASPLRGKSTNDLLVPTTDARDDTIAVSQPSNPASALSSVIATSRKRREQPDRRESQPFGPNVDTVAPTKTTRRTSPETAKTSLDMEATAKKLEELDLYDFKDSSSPATDT</sequence>
<comment type="similarity">
    <text evidence="2">Belongs to the shugoshin family.</text>
</comment>
<evidence type="ECO:0000256" key="2">
    <source>
        <dbReference type="ARBA" id="ARBA00010845"/>
    </source>
</evidence>
<dbReference type="InterPro" id="IPR011516">
    <property type="entry name" value="Shugoshin_N"/>
</dbReference>
<feature type="region of interest" description="Disordered" evidence="10">
    <location>
        <begin position="274"/>
        <end position="628"/>
    </location>
</feature>
<evidence type="ECO:0008006" key="15">
    <source>
        <dbReference type="Google" id="ProtNLM"/>
    </source>
</evidence>
<dbReference type="Pfam" id="PF07557">
    <property type="entry name" value="Shugoshin_C"/>
    <property type="match status" value="1"/>
</dbReference>
<feature type="compositionally biased region" description="Basic and acidic residues" evidence="10">
    <location>
        <begin position="311"/>
        <end position="324"/>
    </location>
</feature>
<keyword evidence="3" id="KW-0158">Chromosome</keyword>
<evidence type="ECO:0000256" key="6">
    <source>
        <dbReference type="ARBA" id="ARBA00023054"/>
    </source>
</evidence>
<dbReference type="AlphaFoldDB" id="N1PCI8"/>
<feature type="non-terminal residue" evidence="13">
    <location>
        <position position="654"/>
    </location>
</feature>
<evidence type="ECO:0000256" key="9">
    <source>
        <dbReference type="SAM" id="Coils"/>
    </source>
</evidence>
<dbReference type="GO" id="GO:0045132">
    <property type="term" value="P:meiotic chromosome segregation"/>
    <property type="evidence" value="ECO:0007669"/>
    <property type="project" value="InterPro"/>
</dbReference>
<feature type="compositionally biased region" description="Polar residues" evidence="10">
    <location>
        <begin position="178"/>
        <end position="187"/>
    </location>
</feature>
<organism evidence="13 14">
    <name type="scientific">Dothistroma septosporum (strain NZE10 / CBS 128990)</name>
    <name type="common">Red band needle blight fungus</name>
    <name type="synonym">Mycosphaerella pini</name>
    <dbReference type="NCBI Taxonomy" id="675120"/>
    <lineage>
        <taxon>Eukaryota</taxon>
        <taxon>Fungi</taxon>
        <taxon>Dikarya</taxon>
        <taxon>Ascomycota</taxon>
        <taxon>Pezizomycotina</taxon>
        <taxon>Dothideomycetes</taxon>
        <taxon>Dothideomycetidae</taxon>
        <taxon>Mycosphaerellales</taxon>
        <taxon>Mycosphaerellaceae</taxon>
        <taxon>Dothistroma</taxon>
    </lineage>
</organism>
<dbReference type="HOGENOM" id="CLU_013723_1_0_1"/>
<dbReference type="OMA" id="ENECACM"/>
<evidence type="ECO:0000256" key="8">
    <source>
        <dbReference type="ARBA" id="ARBA00023328"/>
    </source>
</evidence>
<keyword evidence="8" id="KW-0137">Centromere</keyword>
<evidence type="ECO:0000259" key="12">
    <source>
        <dbReference type="Pfam" id="PF07558"/>
    </source>
</evidence>
<dbReference type="eggNOG" id="ENOG502SFX7">
    <property type="taxonomic scope" value="Eukaryota"/>
</dbReference>
<feature type="compositionally biased region" description="Low complexity" evidence="10">
    <location>
        <begin position="12"/>
        <end position="25"/>
    </location>
</feature>
<dbReference type="InterPro" id="IPR011515">
    <property type="entry name" value="Shugoshin_C"/>
</dbReference>
<dbReference type="GO" id="GO:0005634">
    <property type="term" value="C:nucleus"/>
    <property type="evidence" value="ECO:0007669"/>
    <property type="project" value="InterPro"/>
</dbReference>